<sequence>MAGGAVLAAGPLAPVTRHGPRTLPPPRRPDRRPRPRGPSPASRAAPHPRARLPRPRRPSPASRAAPHPCVPRALLPAPRLPAPRPSRPPRTPTAPAARTPTAPPHTPASPPAAPRARALAPPRARAPASAHPRTRPSAHPPHPPLRAHAHPPLRAPPAPAPPRILAGRPPGLRGVPDRAPSVVTRRNGCRQEPSPTGSAAPRRCPLIERRVPDNDRITAPALLFRVAGFSRHCVTQVTQRSVKHVVKLRNSAGELRQTPADEWINPATYA</sequence>
<dbReference type="AlphaFoldDB" id="A0A1D8G0X7"/>
<feature type="region of interest" description="Disordered" evidence="1">
    <location>
        <begin position="1"/>
        <end position="202"/>
    </location>
</feature>
<evidence type="ECO:0000256" key="1">
    <source>
        <dbReference type="SAM" id="MobiDB-lite"/>
    </source>
</evidence>
<feature type="compositionally biased region" description="Pro residues" evidence="1">
    <location>
        <begin position="153"/>
        <end position="162"/>
    </location>
</feature>
<reference evidence="2 3" key="1">
    <citation type="submission" date="2016-09" db="EMBL/GenBank/DDBJ databases">
        <title>Streptomyces rubrolavendulae MJM4426 Genome sequencing and assembly.</title>
        <authorList>
            <person name="Kim J.-G."/>
        </authorList>
    </citation>
    <scope>NUCLEOTIDE SEQUENCE [LARGE SCALE GENOMIC DNA]</scope>
    <source>
        <strain evidence="2 3">MJM4426</strain>
    </source>
</reference>
<protein>
    <submittedName>
        <fullName evidence="2">Uncharacterized protein</fullName>
    </submittedName>
</protein>
<dbReference type="KEGG" id="srn:A4G23_01934"/>
<keyword evidence="3" id="KW-1185">Reference proteome</keyword>
<dbReference type="STRING" id="285473.A4G23_01934"/>
<feature type="compositionally biased region" description="Low complexity" evidence="1">
    <location>
        <begin position="1"/>
        <end position="17"/>
    </location>
</feature>
<proteinExistence type="predicted"/>
<dbReference type="Proteomes" id="UP000095349">
    <property type="component" value="Chromosome"/>
</dbReference>
<dbReference type="EMBL" id="CP017316">
    <property type="protein sequence ID" value="AOT59102.1"/>
    <property type="molecule type" value="Genomic_DNA"/>
</dbReference>
<feature type="compositionally biased region" description="Pro residues" evidence="1">
    <location>
        <begin position="101"/>
        <end position="113"/>
    </location>
</feature>
<feature type="compositionally biased region" description="Pro residues" evidence="1">
    <location>
        <begin position="78"/>
        <end position="92"/>
    </location>
</feature>
<feature type="compositionally biased region" description="Low complexity" evidence="1">
    <location>
        <begin position="59"/>
        <end position="77"/>
    </location>
</feature>
<name>A0A1D8G0X7_9ACTN</name>
<accession>A0A1D8G0X7</accession>
<evidence type="ECO:0000313" key="3">
    <source>
        <dbReference type="Proteomes" id="UP000095349"/>
    </source>
</evidence>
<gene>
    <name evidence="2" type="ORF">A4G23_01934</name>
</gene>
<evidence type="ECO:0000313" key="2">
    <source>
        <dbReference type="EMBL" id="AOT59102.1"/>
    </source>
</evidence>
<feature type="compositionally biased region" description="Basic residues" evidence="1">
    <location>
        <begin position="46"/>
        <end position="57"/>
    </location>
</feature>
<organism evidence="2 3">
    <name type="scientific">Streptomyces rubrolavendulae</name>
    <dbReference type="NCBI Taxonomy" id="285473"/>
    <lineage>
        <taxon>Bacteria</taxon>
        <taxon>Bacillati</taxon>
        <taxon>Actinomycetota</taxon>
        <taxon>Actinomycetes</taxon>
        <taxon>Kitasatosporales</taxon>
        <taxon>Streptomycetaceae</taxon>
        <taxon>Streptomyces</taxon>
    </lineage>
</organism>
<feature type="compositionally biased region" description="Low complexity" evidence="1">
    <location>
        <begin position="163"/>
        <end position="174"/>
    </location>
</feature>
<feature type="compositionally biased region" description="Low complexity" evidence="1">
    <location>
        <begin position="114"/>
        <end position="137"/>
    </location>
</feature>